<evidence type="ECO:0000256" key="2">
    <source>
        <dbReference type="ARBA" id="ARBA00023125"/>
    </source>
</evidence>
<dbReference type="InterPro" id="IPR028082">
    <property type="entry name" value="Peripla_BP_I"/>
</dbReference>
<accession>A0ABP9NGD7</accession>
<dbReference type="Pfam" id="PF13377">
    <property type="entry name" value="Peripla_BP_3"/>
    <property type="match status" value="1"/>
</dbReference>
<name>A0ABP9NGD7_9PSEU</name>
<proteinExistence type="predicted"/>
<dbReference type="Gene3D" id="3.40.50.2300">
    <property type="match status" value="2"/>
</dbReference>
<evidence type="ECO:0000256" key="1">
    <source>
        <dbReference type="ARBA" id="ARBA00023015"/>
    </source>
</evidence>
<protein>
    <recommendedName>
        <fullName evidence="4">Transcriptional regulator LacI/GalR-like sensor domain-containing protein</fullName>
    </recommendedName>
</protein>
<reference evidence="6" key="1">
    <citation type="journal article" date="2019" name="Int. J. Syst. Evol. Microbiol.">
        <title>The Global Catalogue of Microorganisms (GCM) 10K type strain sequencing project: providing services to taxonomists for standard genome sequencing and annotation.</title>
        <authorList>
            <consortium name="The Broad Institute Genomics Platform"/>
            <consortium name="The Broad Institute Genome Sequencing Center for Infectious Disease"/>
            <person name="Wu L."/>
            <person name="Ma J."/>
        </authorList>
    </citation>
    <scope>NUCLEOTIDE SEQUENCE [LARGE SCALE GENOMIC DNA]</scope>
    <source>
        <strain evidence="6">JCM 18302</strain>
    </source>
</reference>
<keyword evidence="6" id="KW-1185">Reference proteome</keyword>
<sequence length="136" mass="14284">MRRRGLGDGIRVIRGGDSVDAGVAAARLVLEGERRPTAVIGYNDDVAAGLVESFGSAGIGVPGDMSIVGWDDSPVARLPHLNLTTVHQDPVEMSRLAVERSVSRLRGEMVGEREIVLSPGLVARTSPLAWCLTAGA</sequence>
<gene>
    <name evidence="5" type="ORF">GCM10023320_23690</name>
</gene>
<evidence type="ECO:0000256" key="3">
    <source>
        <dbReference type="ARBA" id="ARBA00023163"/>
    </source>
</evidence>
<dbReference type="InterPro" id="IPR046335">
    <property type="entry name" value="LacI/GalR-like_sensor"/>
</dbReference>
<dbReference type="SUPFAM" id="SSF53822">
    <property type="entry name" value="Periplasmic binding protein-like I"/>
    <property type="match status" value="1"/>
</dbReference>
<evidence type="ECO:0000259" key="4">
    <source>
        <dbReference type="Pfam" id="PF13377"/>
    </source>
</evidence>
<keyword evidence="2" id="KW-0238">DNA-binding</keyword>
<comment type="caution">
    <text evidence="5">The sequence shown here is derived from an EMBL/GenBank/DDBJ whole genome shotgun (WGS) entry which is preliminary data.</text>
</comment>
<dbReference type="Proteomes" id="UP001500804">
    <property type="component" value="Unassembled WGS sequence"/>
</dbReference>
<dbReference type="EMBL" id="BAABJO010000007">
    <property type="protein sequence ID" value="GAA5118875.1"/>
    <property type="molecule type" value="Genomic_DNA"/>
</dbReference>
<dbReference type="PANTHER" id="PTHR30146">
    <property type="entry name" value="LACI-RELATED TRANSCRIPTIONAL REPRESSOR"/>
    <property type="match status" value="1"/>
</dbReference>
<keyword evidence="1" id="KW-0805">Transcription regulation</keyword>
<dbReference type="CDD" id="cd06267">
    <property type="entry name" value="PBP1_LacI_sugar_binding-like"/>
    <property type="match status" value="1"/>
</dbReference>
<feature type="domain" description="Transcriptional regulator LacI/GalR-like sensor" evidence="4">
    <location>
        <begin position="12"/>
        <end position="126"/>
    </location>
</feature>
<dbReference type="PANTHER" id="PTHR30146:SF153">
    <property type="entry name" value="LACTOSE OPERON REPRESSOR"/>
    <property type="match status" value="1"/>
</dbReference>
<keyword evidence="3" id="KW-0804">Transcription</keyword>
<evidence type="ECO:0000313" key="5">
    <source>
        <dbReference type="EMBL" id="GAA5118875.1"/>
    </source>
</evidence>
<organism evidence="5 6">
    <name type="scientific">Pseudonocardia adelaidensis</name>
    <dbReference type="NCBI Taxonomy" id="648754"/>
    <lineage>
        <taxon>Bacteria</taxon>
        <taxon>Bacillati</taxon>
        <taxon>Actinomycetota</taxon>
        <taxon>Actinomycetes</taxon>
        <taxon>Pseudonocardiales</taxon>
        <taxon>Pseudonocardiaceae</taxon>
        <taxon>Pseudonocardia</taxon>
    </lineage>
</organism>
<evidence type="ECO:0000313" key="6">
    <source>
        <dbReference type="Proteomes" id="UP001500804"/>
    </source>
</evidence>